<feature type="domain" description="Svf1-like N-terminal" evidence="5">
    <location>
        <begin position="45"/>
        <end position="195"/>
    </location>
</feature>
<organism evidence="7 8">
    <name type="scientific">Protomyces lactucae-debilis</name>
    <dbReference type="NCBI Taxonomy" id="2754530"/>
    <lineage>
        <taxon>Eukaryota</taxon>
        <taxon>Fungi</taxon>
        <taxon>Dikarya</taxon>
        <taxon>Ascomycota</taxon>
        <taxon>Taphrinomycotina</taxon>
        <taxon>Taphrinomycetes</taxon>
        <taxon>Taphrinales</taxon>
        <taxon>Protomycetaceae</taxon>
        <taxon>Protomyces</taxon>
    </lineage>
</organism>
<dbReference type="InterPro" id="IPR051385">
    <property type="entry name" value="Ceramide-binding_SVF1"/>
</dbReference>
<name>A0A1Y2FH61_PROLT</name>
<dbReference type="PANTHER" id="PTHR47107:SF2">
    <property type="entry name" value="SURVIVAL FACTOR 2"/>
    <property type="match status" value="1"/>
</dbReference>
<dbReference type="InterPro" id="IPR033394">
    <property type="entry name" value="Svf1-like_C"/>
</dbReference>
<dbReference type="AlphaFoldDB" id="A0A1Y2FH61"/>
<dbReference type="EMBL" id="MCFI01000010">
    <property type="protein sequence ID" value="ORY82145.1"/>
    <property type="molecule type" value="Genomic_DNA"/>
</dbReference>
<evidence type="ECO:0000313" key="8">
    <source>
        <dbReference type="Proteomes" id="UP000193685"/>
    </source>
</evidence>
<feature type="region of interest" description="Disordered" evidence="4">
    <location>
        <begin position="1"/>
        <end position="29"/>
    </location>
</feature>
<evidence type="ECO:0000256" key="4">
    <source>
        <dbReference type="SAM" id="MobiDB-lite"/>
    </source>
</evidence>
<comment type="similarity">
    <text evidence="2">Belongs to the SVF1 family.</text>
</comment>
<keyword evidence="8" id="KW-1185">Reference proteome</keyword>
<evidence type="ECO:0000259" key="6">
    <source>
        <dbReference type="Pfam" id="PF17187"/>
    </source>
</evidence>
<evidence type="ECO:0000256" key="2">
    <source>
        <dbReference type="ARBA" id="ARBA00009069"/>
    </source>
</evidence>
<dbReference type="GO" id="GO:0006979">
    <property type="term" value="P:response to oxidative stress"/>
    <property type="evidence" value="ECO:0007669"/>
    <property type="project" value="InterPro"/>
</dbReference>
<sequence length="364" mass="40014">MRFWKTDTAAQDGTDAASASTSGAYSTPVPPTELKWELSTQGLTTQYKSFYFTFEDGSAGYFQFAYGNLGILVKVAPMGWTLYTPGTDAIVGSQTLHASSMHISRDQYSVTIGSHSLSMREDCSGWTACIKDPAVTYNLEFDIESECFAGYNLGASSSKRHLRHRIVPVVKVRGTVEAHGKLVEVNGQGTYIEAFFTHVKFTDLCNSFANFQLRSPDSSKVLTMLHYIPRGLDESHQISQGSYTENGKVVAIAQDNKLAHADLVKHAPSGYMIPTSSTLSWRGSTLEGKSFDAQVQLPLGEPSSVTDVLSIFPSFFKDIVKIWAGLPFVFCWRVPDTRASIHIDGVAHNFEGLSNTELTHVHLN</sequence>
<dbReference type="Proteomes" id="UP000193685">
    <property type="component" value="Unassembled WGS sequence"/>
</dbReference>
<dbReference type="PANTHER" id="PTHR47107">
    <property type="entry name" value="SVF1-LIKE PROTEIN YDR222W-RELATED"/>
    <property type="match status" value="1"/>
</dbReference>
<feature type="compositionally biased region" description="Low complexity" evidence="4">
    <location>
        <begin position="1"/>
        <end position="27"/>
    </location>
</feature>
<dbReference type="GO" id="GO:0005737">
    <property type="term" value="C:cytoplasm"/>
    <property type="evidence" value="ECO:0007669"/>
    <property type="project" value="UniProtKB-SubCell"/>
</dbReference>
<evidence type="ECO:0000256" key="3">
    <source>
        <dbReference type="ARBA" id="ARBA00022490"/>
    </source>
</evidence>
<dbReference type="OMA" id="FPKWAKD"/>
<gene>
    <name evidence="7" type="ORF">BCR37DRAFT_380092</name>
</gene>
<accession>A0A1Y2FH61</accession>
<keyword evidence="3" id="KW-0963">Cytoplasm</keyword>
<evidence type="ECO:0000313" key="7">
    <source>
        <dbReference type="EMBL" id="ORY82145.1"/>
    </source>
</evidence>
<comment type="subcellular location">
    <subcellularLocation>
        <location evidence="1">Cytoplasm</location>
    </subcellularLocation>
</comment>
<protein>
    <submittedName>
        <fullName evidence="7">Svf1 family protein Svf2</fullName>
    </submittedName>
</protein>
<comment type="caution">
    <text evidence="7">The sequence shown here is derived from an EMBL/GenBank/DDBJ whole genome shotgun (WGS) entry which is preliminary data.</text>
</comment>
<dbReference type="GeneID" id="63786020"/>
<feature type="domain" description="Svf1-like C-terminal" evidence="6">
    <location>
        <begin position="208"/>
        <end position="362"/>
    </location>
</feature>
<evidence type="ECO:0000259" key="5">
    <source>
        <dbReference type="Pfam" id="PF08622"/>
    </source>
</evidence>
<dbReference type="SUPFAM" id="SSF159245">
    <property type="entry name" value="AttH-like"/>
    <property type="match status" value="1"/>
</dbReference>
<dbReference type="InterPro" id="IPR013931">
    <property type="entry name" value="Svf1-like_N"/>
</dbReference>
<dbReference type="OrthoDB" id="2590239at2759"/>
<reference evidence="7 8" key="1">
    <citation type="submission" date="2016-07" db="EMBL/GenBank/DDBJ databases">
        <title>Pervasive Adenine N6-methylation of Active Genes in Fungi.</title>
        <authorList>
            <consortium name="DOE Joint Genome Institute"/>
            <person name="Mondo S.J."/>
            <person name="Dannebaum R.O."/>
            <person name="Kuo R.C."/>
            <person name="Labutti K."/>
            <person name="Haridas S."/>
            <person name="Kuo A."/>
            <person name="Salamov A."/>
            <person name="Ahrendt S.R."/>
            <person name="Lipzen A."/>
            <person name="Sullivan W."/>
            <person name="Andreopoulos W.B."/>
            <person name="Clum A."/>
            <person name="Lindquist E."/>
            <person name="Daum C."/>
            <person name="Ramamoorthy G.K."/>
            <person name="Gryganskyi A."/>
            <person name="Culley D."/>
            <person name="Magnuson J.K."/>
            <person name="James T.Y."/>
            <person name="O'Malley M.A."/>
            <person name="Stajich J.E."/>
            <person name="Spatafora J.W."/>
            <person name="Visel A."/>
            <person name="Grigoriev I.V."/>
        </authorList>
    </citation>
    <scope>NUCLEOTIDE SEQUENCE [LARGE SCALE GENOMIC DNA]</scope>
    <source>
        <strain evidence="7 8">12-1054</strain>
    </source>
</reference>
<dbReference type="RefSeq" id="XP_040725279.1">
    <property type="nucleotide sequence ID" value="XM_040869421.1"/>
</dbReference>
<dbReference type="Pfam" id="PF17187">
    <property type="entry name" value="Svf1_C"/>
    <property type="match status" value="1"/>
</dbReference>
<proteinExistence type="inferred from homology"/>
<evidence type="ECO:0000256" key="1">
    <source>
        <dbReference type="ARBA" id="ARBA00004496"/>
    </source>
</evidence>
<dbReference type="Pfam" id="PF08622">
    <property type="entry name" value="Svf1"/>
    <property type="match status" value="1"/>
</dbReference>